<evidence type="ECO:0000313" key="3">
    <source>
        <dbReference type="EMBL" id="MDC4242559.1"/>
    </source>
</evidence>
<dbReference type="AlphaFoldDB" id="A0A9X4B232"/>
<proteinExistence type="predicted"/>
<dbReference type="InterPro" id="IPR049492">
    <property type="entry name" value="BD-FAE-like_dom"/>
</dbReference>
<reference evidence="3" key="1">
    <citation type="submission" date="2022-05" db="EMBL/GenBank/DDBJ databases">
        <title>Draft genome sequence of Clostridium tertium strain CP3 isolated from Peru.</title>
        <authorList>
            <person name="Hurtado R."/>
            <person name="Lima L."/>
            <person name="Sousa T."/>
            <person name="Jaiswal A.K."/>
            <person name="Tiwari S."/>
            <person name="Maturrano L."/>
            <person name="Brenig B."/>
            <person name="Azevedo V."/>
        </authorList>
    </citation>
    <scope>NUCLEOTIDE SEQUENCE</scope>
    <source>
        <strain evidence="3">CP3</strain>
    </source>
</reference>
<keyword evidence="1 3" id="KW-0378">Hydrolase</keyword>
<gene>
    <name evidence="3" type="ORF">NE398_20745</name>
</gene>
<dbReference type="Proteomes" id="UP001141183">
    <property type="component" value="Unassembled WGS sequence"/>
</dbReference>
<feature type="domain" description="BD-FAE-like" evidence="2">
    <location>
        <begin position="45"/>
        <end position="230"/>
    </location>
</feature>
<dbReference type="Pfam" id="PF20434">
    <property type="entry name" value="BD-FAE"/>
    <property type="match status" value="1"/>
</dbReference>
<dbReference type="EMBL" id="JAMRYU010000039">
    <property type="protein sequence ID" value="MDC4242559.1"/>
    <property type="molecule type" value="Genomic_DNA"/>
</dbReference>
<evidence type="ECO:0000313" key="4">
    <source>
        <dbReference type="Proteomes" id="UP001141183"/>
    </source>
</evidence>
<dbReference type="RefSeq" id="WP_008677227.1">
    <property type="nucleotide sequence ID" value="NZ_CABKOG010000003.1"/>
</dbReference>
<dbReference type="SUPFAM" id="SSF53474">
    <property type="entry name" value="alpha/beta-Hydrolases"/>
    <property type="match status" value="1"/>
</dbReference>
<dbReference type="Gene3D" id="3.40.50.1820">
    <property type="entry name" value="alpha/beta hydrolase"/>
    <property type="match status" value="1"/>
</dbReference>
<dbReference type="GO" id="GO:0016787">
    <property type="term" value="F:hydrolase activity"/>
    <property type="evidence" value="ECO:0007669"/>
    <property type="project" value="UniProtKB-KW"/>
</dbReference>
<keyword evidence="4" id="KW-1185">Reference proteome</keyword>
<comment type="caution">
    <text evidence="3">The sequence shown here is derived from an EMBL/GenBank/DDBJ whole genome shotgun (WGS) entry which is preliminary data.</text>
</comment>
<protein>
    <submittedName>
        <fullName evidence="3">Alpha/beta hydrolase</fullName>
    </submittedName>
</protein>
<evidence type="ECO:0000256" key="1">
    <source>
        <dbReference type="ARBA" id="ARBA00022801"/>
    </source>
</evidence>
<accession>A0A9X4B232</accession>
<dbReference type="InterPro" id="IPR050300">
    <property type="entry name" value="GDXG_lipolytic_enzyme"/>
</dbReference>
<sequence>MINNRIEEKVAMIPIMYKVLYENIRSRRNNFENFKYGENIKQYYRTYKGDKNKPIIFFIHGGGWWHGSPKTSSCIGKFFNDLGYSVVLPAYRLAPLYKHPTQIDDVFMVLKDYLSKENDIKNKEIIVIGFSAGGELAANIVFNVKKQKEFGINSDIFKGLITLAGVLDFEKCTSKHSITLIENYIGKDSSFKEMNPINLLKESNNIPTLCLHGNKDPLINLENSISFVDKINSLNGNAKLIILDGKYHSDIISLVINKGEKESKIILDFIEDIWKN</sequence>
<dbReference type="PANTHER" id="PTHR48081">
    <property type="entry name" value="AB HYDROLASE SUPERFAMILY PROTEIN C4A8.06C"/>
    <property type="match status" value="1"/>
</dbReference>
<name>A0A9X4B232_9CLOT</name>
<evidence type="ECO:0000259" key="2">
    <source>
        <dbReference type="Pfam" id="PF20434"/>
    </source>
</evidence>
<dbReference type="InterPro" id="IPR029058">
    <property type="entry name" value="AB_hydrolase_fold"/>
</dbReference>
<organism evidence="3 4">
    <name type="scientific">Clostridium tertium</name>
    <dbReference type="NCBI Taxonomy" id="1559"/>
    <lineage>
        <taxon>Bacteria</taxon>
        <taxon>Bacillati</taxon>
        <taxon>Bacillota</taxon>
        <taxon>Clostridia</taxon>
        <taxon>Eubacteriales</taxon>
        <taxon>Clostridiaceae</taxon>
        <taxon>Clostridium</taxon>
    </lineage>
</organism>